<dbReference type="Pfam" id="PF05097">
    <property type="entry name" value="DUF688"/>
    <property type="match status" value="1"/>
</dbReference>
<dbReference type="AlphaFoldDB" id="A0A2N9FZQ1"/>
<dbReference type="PANTHER" id="PTHR33696">
    <property type="entry name" value="T22J18.15-RELATED"/>
    <property type="match status" value="1"/>
</dbReference>
<dbReference type="PANTHER" id="PTHR33696:SF20">
    <property type="entry name" value="DUF688 FAMILY PROTEIN"/>
    <property type="match status" value="1"/>
</dbReference>
<name>A0A2N9FZQ1_FAGSY</name>
<organism evidence="1">
    <name type="scientific">Fagus sylvatica</name>
    <name type="common">Beechnut</name>
    <dbReference type="NCBI Taxonomy" id="28930"/>
    <lineage>
        <taxon>Eukaryota</taxon>
        <taxon>Viridiplantae</taxon>
        <taxon>Streptophyta</taxon>
        <taxon>Embryophyta</taxon>
        <taxon>Tracheophyta</taxon>
        <taxon>Spermatophyta</taxon>
        <taxon>Magnoliopsida</taxon>
        <taxon>eudicotyledons</taxon>
        <taxon>Gunneridae</taxon>
        <taxon>Pentapetalae</taxon>
        <taxon>rosids</taxon>
        <taxon>fabids</taxon>
        <taxon>Fagales</taxon>
        <taxon>Fagaceae</taxon>
        <taxon>Fagus</taxon>
    </lineage>
</organism>
<evidence type="ECO:0000313" key="1">
    <source>
        <dbReference type="EMBL" id="SPC92748.1"/>
    </source>
</evidence>
<protein>
    <submittedName>
        <fullName evidence="1">Uncharacterized protein</fullName>
    </submittedName>
</protein>
<reference evidence="1" key="1">
    <citation type="submission" date="2018-02" db="EMBL/GenBank/DDBJ databases">
        <authorList>
            <person name="Cohen D.B."/>
            <person name="Kent A.D."/>
        </authorList>
    </citation>
    <scope>NUCLEOTIDE SEQUENCE</scope>
</reference>
<proteinExistence type="predicted"/>
<accession>A0A2N9FZQ1</accession>
<dbReference type="EMBL" id="OIVN01001335">
    <property type="protein sequence ID" value="SPC92748.1"/>
    <property type="molecule type" value="Genomic_DNA"/>
</dbReference>
<gene>
    <name evidence="1" type="ORF">FSB_LOCUS20630</name>
</gene>
<dbReference type="InterPro" id="IPR007789">
    <property type="entry name" value="DUF688"/>
</dbReference>
<sequence length="172" mass="19256">MSHRKVHSQGSIPFSWEDKPGICKVTHQECPADIRQHSLKLTSSQSSTPCLSDGAKVSAQDLKIPLPPCPVLLPPRRSISLKGLRWQEDPFLVAYKECTKSVKSDTKPSGASNKAVVSKIRKTKSMSWCKNSCEVKEDNILKFPRLPPLPREKIGVSRQERLELLRASDQDI</sequence>